<evidence type="ECO:0000313" key="2">
    <source>
        <dbReference type="EMBL" id="RWS24618.1"/>
    </source>
</evidence>
<accession>A0A443SAP1</accession>
<proteinExistence type="predicted"/>
<evidence type="ECO:0000313" key="3">
    <source>
        <dbReference type="Proteomes" id="UP000288716"/>
    </source>
</evidence>
<name>A0A443SAP1_9ACAR</name>
<dbReference type="PANTHER" id="PTHR13318">
    <property type="entry name" value="PARTNER OF PAIRED, ISOFORM B-RELATED"/>
    <property type="match status" value="1"/>
</dbReference>
<reference evidence="2 3" key="1">
    <citation type="journal article" date="2018" name="Gigascience">
        <title>Genomes of trombidid mites reveal novel predicted allergens and laterally-transferred genes associated with secondary metabolism.</title>
        <authorList>
            <person name="Dong X."/>
            <person name="Chaisiri K."/>
            <person name="Xia D."/>
            <person name="Armstrong S.D."/>
            <person name="Fang Y."/>
            <person name="Donnelly M.J."/>
            <person name="Kadowaki T."/>
            <person name="McGarry J.W."/>
            <person name="Darby A.C."/>
            <person name="Makepeace B.L."/>
        </authorList>
    </citation>
    <scope>NUCLEOTIDE SEQUENCE [LARGE SCALE GENOMIC DNA]</scope>
    <source>
        <strain evidence="2">UoL-UT</strain>
    </source>
</reference>
<protein>
    <recommendedName>
        <fullName evidence="1">F-box/LRR-repeat protein 15/At3g58940/PEG3-like LRR domain-containing protein</fullName>
    </recommendedName>
</protein>
<dbReference type="VEuPathDB" id="VectorBase:LDEU007421"/>
<comment type="caution">
    <text evidence="2">The sequence shown here is derived from an EMBL/GenBank/DDBJ whole genome shotgun (WGS) entry which is preliminary data.</text>
</comment>
<organism evidence="2 3">
    <name type="scientific">Leptotrombidium deliense</name>
    <dbReference type="NCBI Taxonomy" id="299467"/>
    <lineage>
        <taxon>Eukaryota</taxon>
        <taxon>Metazoa</taxon>
        <taxon>Ecdysozoa</taxon>
        <taxon>Arthropoda</taxon>
        <taxon>Chelicerata</taxon>
        <taxon>Arachnida</taxon>
        <taxon>Acari</taxon>
        <taxon>Acariformes</taxon>
        <taxon>Trombidiformes</taxon>
        <taxon>Prostigmata</taxon>
        <taxon>Anystina</taxon>
        <taxon>Parasitengona</taxon>
        <taxon>Trombiculoidea</taxon>
        <taxon>Trombiculidae</taxon>
        <taxon>Leptotrombidium</taxon>
    </lineage>
</organism>
<dbReference type="AlphaFoldDB" id="A0A443SAP1"/>
<feature type="domain" description="F-box/LRR-repeat protein 15/At3g58940/PEG3-like LRR" evidence="1">
    <location>
        <begin position="107"/>
        <end position="218"/>
    </location>
</feature>
<evidence type="ECO:0000259" key="1">
    <source>
        <dbReference type="Pfam" id="PF24758"/>
    </source>
</evidence>
<dbReference type="SUPFAM" id="SSF52047">
    <property type="entry name" value="RNI-like"/>
    <property type="match status" value="1"/>
</dbReference>
<dbReference type="GO" id="GO:0019005">
    <property type="term" value="C:SCF ubiquitin ligase complex"/>
    <property type="evidence" value="ECO:0007669"/>
    <property type="project" value="TreeGrafter"/>
</dbReference>
<dbReference type="Pfam" id="PF24758">
    <property type="entry name" value="LRR_At5g56370"/>
    <property type="match status" value="1"/>
</dbReference>
<dbReference type="InterPro" id="IPR032675">
    <property type="entry name" value="LRR_dom_sf"/>
</dbReference>
<keyword evidence="3" id="KW-1185">Reference proteome</keyword>
<gene>
    <name evidence="2" type="ORF">B4U80_13192</name>
</gene>
<dbReference type="Gene3D" id="3.80.10.10">
    <property type="entry name" value="Ribonuclease Inhibitor"/>
    <property type="match status" value="2"/>
</dbReference>
<dbReference type="EMBL" id="NCKV01004648">
    <property type="protein sequence ID" value="RWS24618.1"/>
    <property type="molecule type" value="Genomic_DNA"/>
</dbReference>
<sequence length="431" mass="49215">MTSEGKCPPRVFSLEEINLKEVLTVLPLNRKVSLRLRSDKYKNAVDYLLEFEVSIWIAEESKLIDKDKQIFGRVEVITVYFIKSQFPNLIHIGLGCSVDIKVFSDLIRGCTHLNMLTLDDHSFKDEHLNAIVEFGKLTNICLKRCKISERGLKTLITESSKLNALTLEQIDSIEGHCFHKLKHTFTALQVINCKRIDSKTWKAAVSGDTQNIDILLVHNCFLNTSDFETISKKMKKLTKLDLRFPLGTEKSLNFNIMSSFLGLKVLNISDDNKSPSFTAEHFSTIIRSCSQLNSIQLHFKQNADIKFKPDSFKNLSESCEKIAFLSFAGFGSIATQFKLCKQLQEFQFINMSSSDETFKNIIHQTLSLRKVKFVNCKNIGANTIGVICEIAEKTMTEWVYLRSLSSGIDKKFTNGFFKKRKLPKNLIIVYE</sequence>
<dbReference type="Proteomes" id="UP000288716">
    <property type="component" value="Unassembled WGS sequence"/>
</dbReference>
<dbReference type="GO" id="GO:0031146">
    <property type="term" value="P:SCF-dependent proteasomal ubiquitin-dependent protein catabolic process"/>
    <property type="evidence" value="ECO:0007669"/>
    <property type="project" value="TreeGrafter"/>
</dbReference>
<dbReference type="InterPro" id="IPR055411">
    <property type="entry name" value="LRR_FXL15/At3g58940/PEG3-like"/>
</dbReference>